<name>A0A166V9G6_9HYPO</name>
<evidence type="ECO:0000313" key="8">
    <source>
        <dbReference type="EMBL" id="OAA33420.1"/>
    </source>
</evidence>
<protein>
    <submittedName>
        <fullName evidence="8">Protein kinase-like domain protein</fullName>
    </submittedName>
</protein>
<feature type="compositionally biased region" description="Basic and acidic residues" evidence="6">
    <location>
        <begin position="315"/>
        <end position="328"/>
    </location>
</feature>
<feature type="region of interest" description="Disordered" evidence="6">
    <location>
        <begin position="375"/>
        <end position="431"/>
    </location>
</feature>
<feature type="compositionally biased region" description="Polar residues" evidence="6">
    <location>
        <begin position="294"/>
        <end position="314"/>
    </location>
</feature>
<feature type="domain" description="Protein kinase" evidence="7">
    <location>
        <begin position="712"/>
        <end position="1044"/>
    </location>
</feature>
<dbReference type="SUPFAM" id="SSF56112">
    <property type="entry name" value="Protein kinase-like (PK-like)"/>
    <property type="match status" value="1"/>
</dbReference>
<evidence type="ECO:0000256" key="2">
    <source>
        <dbReference type="ARBA" id="ARBA00022741"/>
    </source>
</evidence>
<dbReference type="GO" id="GO:0005737">
    <property type="term" value="C:cytoplasm"/>
    <property type="evidence" value="ECO:0007669"/>
    <property type="project" value="TreeGrafter"/>
</dbReference>
<comment type="similarity">
    <text evidence="5">Belongs to the protein kinase superfamily. Ser/Thr protein kinase family. GCN2 subfamily.</text>
</comment>
<evidence type="ECO:0000256" key="4">
    <source>
        <dbReference type="ARBA" id="ARBA00022840"/>
    </source>
</evidence>
<keyword evidence="4" id="KW-0067">ATP-binding</keyword>
<dbReference type="Gene3D" id="1.10.510.10">
    <property type="entry name" value="Transferase(Phosphotransferase) domain 1"/>
    <property type="match status" value="1"/>
</dbReference>
<evidence type="ECO:0000256" key="5">
    <source>
        <dbReference type="ARBA" id="ARBA00037982"/>
    </source>
</evidence>
<dbReference type="Gene3D" id="3.30.200.20">
    <property type="entry name" value="Phosphorylase Kinase, domain 1"/>
    <property type="match status" value="1"/>
</dbReference>
<feature type="compositionally biased region" description="Low complexity" evidence="6">
    <location>
        <begin position="642"/>
        <end position="654"/>
    </location>
</feature>
<feature type="compositionally biased region" description="Polar residues" evidence="6">
    <location>
        <begin position="69"/>
        <end position="80"/>
    </location>
</feature>
<dbReference type="PANTHER" id="PTHR11042:SF196">
    <property type="entry name" value="MITOSIS INHIBITOR PROTEIN KINASE SWE1"/>
    <property type="match status" value="1"/>
</dbReference>
<feature type="compositionally biased region" description="Low complexity" evidence="6">
    <location>
        <begin position="547"/>
        <end position="557"/>
    </location>
</feature>
<dbReference type="PANTHER" id="PTHR11042">
    <property type="entry name" value="EUKARYOTIC TRANSLATION INITIATION FACTOR 2-ALPHA KINASE EIF2-ALPHA KINASE -RELATED"/>
    <property type="match status" value="1"/>
</dbReference>
<proteinExistence type="inferred from homology"/>
<evidence type="ECO:0000256" key="1">
    <source>
        <dbReference type="ARBA" id="ARBA00022679"/>
    </source>
</evidence>
<dbReference type="PROSITE" id="PS50011">
    <property type="entry name" value="PROTEIN_KINASE_DOM"/>
    <property type="match status" value="1"/>
</dbReference>
<gene>
    <name evidence="8" type="ORF">AAL_00885</name>
</gene>
<dbReference type="InterPro" id="IPR050339">
    <property type="entry name" value="CC_SR_Kinase"/>
</dbReference>
<accession>A0A166V9G6</accession>
<reference evidence="8 9" key="1">
    <citation type="journal article" date="2016" name="Genome Biol. Evol.">
        <title>Divergent and convergent evolution of fungal pathogenicity.</title>
        <authorList>
            <person name="Shang Y."/>
            <person name="Xiao G."/>
            <person name="Zheng P."/>
            <person name="Cen K."/>
            <person name="Zhan S."/>
            <person name="Wang C."/>
        </authorList>
    </citation>
    <scope>NUCLEOTIDE SEQUENCE [LARGE SCALE GENOMIC DNA]</scope>
    <source>
        <strain evidence="8 9">RCEF 2490</strain>
    </source>
</reference>
<feature type="region of interest" description="Disordered" evidence="6">
    <location>
        <begin position="576"/>
        <end position="607"/>
    </location>
</feature>
<feature type="region of interest" description="Disordered" evidence="6">
    <location>
        <begin position="960"/>
        <end position="1001"/>
    </location>
</feature>
<dbReference type="GO" id="GO:0110031">
    <property type="term" value="P:negative regulation of G2/MI transition of meiotic cell cycle"/>
    <property type="evidence" value="ECO:0007669"/>
    <property type="project" value="TreeGrafter"/>
</dbReference>
<evidence type="ECO:0000313" key="9">
    <source>
        <dbReference type="Proteomes" id="UP000078544"/>
    </source>
</evidence>
<evidence type="ECO:0000256" key="6">
    <source>
        <dbReference type="SAM" id="MobiDB-lite"/>
    </source>
</evidence>
<dbReference type="EMBL" id="AZGY01000001">
    <property type="protein sequence ID" value="OAA33420.1"/>
    <property type="molecule type" value="Genomic_DNA"/>
</dbReference>
<keyword evidence="2" id="KW-0547">Nucleotide-binding</keyword>
<feature type="region of interest" description="Disordered" evidence="6">
    <location>
        <begin position="477"/>
        <end position="500"/>
    </location>
</feature>
<feature type="compositionally biased region" description="Low complexity" evidence="6">
    <location>
        <begin position="585"/>
        <end position="607"/>
    </location>
</feature>
<dbReference type="GO" id="GO:0004713">
    <property type="term" value="F:protein tyrosine kinase activity"/>
    <property type="evidence" value="ECO:0007669"/>
    <property type="project" value="TreeGrafter"/>
</dbReference>
<keyword evidence="9" id="KW-1185">Reference proteome</keyword>
<feature type="region of interest" description="Disordered" evidence="6">
    <location>
        <begin position="625"/>
        <end position="654"/>
    </location>
</feature>
<sequence>MSFSNGGGTLALPSPTHAHHMDVTSAVRSLRRSISRSPSKFLSRANSQTADSPPLASPQSPCRRFGATPQRQHIAPSQPQTAPPAVTSAHAVSPYQSSLPTPLRPSVKLSLRSAKSAKASSSSSRPLARAKVSPKSPLKRALSDAPDSGNLRQTSCSASPTSIAPRGQENNSSSPRKSFGDKPSRHSFHLDISGSSHDATWSNEPCMVSTTGALKRSDATMNLDYPNQGSPVAKRRSLHGISGLNQSGELCILGINRSFTQTFDIHEDSFPSDYELSGDIMESFSTRREPLTSPCPSTNLPKRSSSLRKSTLQQRHGDKGSWGRRSGERQLAQMGGEKSSPARSRPRLSSDHFVPPQASRDNLFASAASISTNVGHTLDTRGHQPHPLSKTLTTSISGNSLTEEPSFNASAPKLSEKPKPHPFSRSLPLNATRPTARSVNEHAVDTATPSQASHLWIPAFNSTGLISKVNRNPEEDSYKKIAPPDTPCKKHTNPFATFPPPVGSAIKRKGNNRNSFAGIPSTPFHVSCSRAPDTFGQPGKGLSIFQRGSASKGSRRGSILSLEGEDHRLFSDNIDLSNSLEGDVSPTPTKTTNLTSSLSNLSEQSLESPSANRSFGLLLSAVKPVSAPARESTSSPVDGRRTPQTPQETTLPLDTSRLSISQCADSFNEKHMPPPVTPTTARGFRSSNSSFVTPVSDRVQNLDVDASLLSRFDKAESIGKGEFSTVYCVTKFEQPNAFGSVTPSRQESQSPAKAQIFAVKKSRHPYQGPKDREMKLREVRILQSLTDAEHVVRYVDHWEHSFHLYIQTEFCEEGTLATFLGSTGVNARLDDFRIFKILEDLCLGLKEIHDAGFMHLDMKPANILITFEGALKIGDFGLAQPSASGEGVDVEGDREYMAPEMLEGKAGRSADVFSLGLMTLETAANVILPGGGPAWIALRSGDLSGIESLPSLTWNSSMEVKRDASGNPLKTTRSDGSCGEKQRSDANPFESFKRSDPQQPPADFMFDRWHPSSLDSIVRWMVALEPADRPVVDQILELEGLRWVAEHRSAPATVYEGSWGPTEIHPVSIAIDCDTEMTDV</sequence>
<feature type="region of interest" description="Disordered" evidence="6">
    <location>
        <begin position="530"/>
        <end position="557"/>
    </location>
</feature>
<keyword evidence="3 8" id="KW-0418">Kinase</keyword>
<dbReference type="OrthoDB" id="5337378at2759"/>
<dbReference type="Proteomes" id="UP000078544">
    <property type="component" value="Unassembled WGS sequence"/>
</dbReference>
<dbReference type="GO" id="GO:0005634">
    <property type="term" value="C:nucleus"/>
    <property type="evidence" value="ECO:0007669"/>
    <property type="project" value="TreeGrafter"/>
</dbReference>
<dbReference type="STRING" id="1081109.A0A166V9G6"/>
<dbReference type="PROSITE" id="PS00108">
    <property type="entry name" value="PROTEIN_KINASE_ST"/>
    <property type="match status" value="1"/>
</dbReference>
<feature type="compositionally biased region" description="Polar residues" evidence="6">
    <location>
        <begin position="390"/>
        <end position="409"/>
    </location>
</feature>
<dbReference type="Pfam" id="PF00069">
    <property type="entry name" value="Pkinase"/>
    <property type="match status" value="1"/>
</dbReference>
<comment type="caution">
    <text evidence="8">The sequence shown here is derived from an EMBL/GenBank/DDBJ whole genome shotgun (WGS) entry which is preliminary data.</text>
</comment>
<feature type="region of interest" description="Disordered" evidence="6">
    <location>
        <begin position="22"/>
        <end position="191"/>
    </location>
</feature>
<feature type="compositionally biased region" description="Polar residues" evidence="6">
    <location>
        <begin position="150"/>
        <end position="176"/>
    </location>
</feature>
<evidence type="ECO:0000259" key="7">
    <source>
        <dbReference type="PROSITE" id="PS50011"/>
    </source>
</evidence>
<dbReference type="InterPro" id="IPR000719">
    <property type="entry name" value="Prot_kinase_dom"/>
</dbReference>
<evidence type="ECO:0000256" key="3">
    <source>
        <dbReference type="ARBA" id="ARBA00022777"/>
    </source>
</evidence>
<feature type="compositionally biased region" description="Low complexity" evidence="6">
    <location>
        <begin position="108"/>
        <end position="131"/>
    </location>
</feature>
<dbReference type="InterPro" id="IPR011009">
    <property type="entry name" value="Kinase-like_dom_sf"/>
</dbReference>
<organism evidence="8 9">
    <name type="scientific">Moelleriella libera RCEF 2490</name>
    <dbReference type="NCBI Taxonomy" id="1081109"/>
    <lineage>
        <taxon>Eukaryota</taxon>
        <taxon>Fungi</taxon>
        <taxon>Dikarya</taxon>
        <taxon>Ascomycota</taxon>
        <taxon>Pezizomycotina</taxon>
        <taxon>Sordariomycetes</taxon>
        <taxon>Hypocreomycetidae</taxon>
        <taxon>Hypocreales</taxon>
        <taxon>Clavicipitaceae</taxon>
        <taxon>Moelleriella</taxon>
    </lineage>
</organism>
<dbReference type="SMART" id="SM00220">
    <property type="entry name" value="S_TKc"/>
    <property type="match status" value="1"/>
</dbReference>
<dbReference type="GO" id="GO:0005524">
    <property type="term" value="F:ATP binding"/>
    <property type="evidence" value="ECO:0007669"/>
    <property type="project" value="UniProtKB-KW"/>
</dbReference>
<keyword evidence="1" id="KW-0808">Transferase</keyword>
<dbReference type="InterPro" id="IPR008271">
    <property type="entry name" value="Ser/Thr_kinase_AS"/>
</dbReference>
<dbReference type="AlphaFoldDB" id="A0A166V9G6"/>
<feature type="region of interest" description="Disordered" evidence="6">
    <location>
        <begin position="286"/>
        <end position="357"/>
    </location>
</feature>